<dbReference type="PANTHER" id="PTHR14527:SF2">
    <property type="entry name" value="PROTEIN MIS12 HOMOLOG"/>
    <property type="match status" value="1"/>
</dbReference>
<evidence type="ECO:0000256" key="2">
    <source>
        <dbReference type="ARBA" id="ARBA00008643"/>
    </source>
</evidence>
<evidence type="ECO:0000256" key="10">
    <source>
        <dbReference type="SAM" id="MobiDB-lite"/>
    </source>
</evidence>
<dbReference type="InterPro" id="IPR008685">
    <property type="entry name" value="Centromere_Mis12"/>
</dbReference>
<organism evidence="11 12">
    <name type="scientific">Cutaneotrichosporon cavernicola</name>
    <dbReference type="NCBI Taxonomy" id="279322"/>
    <lineage>
        <taxon>Eukaryota</taxon>
        <taxon>Fungi</taxon>
        <taxon>Dikarya</taxon>
        <taxon>Basidiomycota</taxon>
        <taxon>Agaricomycotina</taxon>
        <taxon>Tremellomycetes</taxon>
        <taxon>Trichosporonales</taxon>
        <taxon>Trichosporonaceae</taxon>
        <taxon>Cutaneotrichosporon</taxon>
    </lineage>
</organism>
<dbReference type="RefSeq" id="XP_060459238.1">
    <property type="nucleotide sequence ID" value="XM_060602889.1"/>
</dbReference>
<sequence length="327" mass="36066">MSRNPLPHIPKAAVESTEPPPQPIASSSKHTLNMPPLALPDSITWDYEPVPRAPQQLSKDDREAFMAEMMGFDPYHLLSDIAEHARSAIYPTVNSVEGWARSIASGRAEYDQEVDRGSHAFETLLENVIDRAFDKYTAYALRNSFAVPDGMDLVLPWHKEMDFARAQFIADLDEGEDVLAARLASLRAKVEQARLVRYRLERAEAVLDRRLQVAQHRRNEVGFVRDAVAEAGLIPLDEKAGGVVDALGSLHTNLEDVKMQARPPGVSPGVAWETGRQAYLSWAVGKALADGRAGEVPADRLDAIERQTTEVGTEADLEQLNAVAGRK</sequence>
<evidence type="ECO:0000256" key="4">
    <source>
        <dbReference type="ARBA" id="ARBA00022618"/>
    </source>
</evidence>
<evidence type="ECO:0000313" key="12">
    <source>
        <dbReference type="Proteomes" id="UP001233271"/>
    </source>
</evidence>
<dbReference type="Pfam" id="PF05859">
    <property type="entry name" value="Mis12"/>
    <property type="match status" value="1"/>
</dbReference>
<comment type="subcellular location">
    <subcellularLocation>
        <location evidence="1">Chromosome</location>
        <location evidence="1">Centromere</location>
        <location evidence="1">Kinetochore</location>
    </subcellularLocation>
</comment>
<dbReference type="GO" id="GO:0000070">
    <property type="term" value="P:mitotic sister chromatid segregation"/>
    <property type="evidence" value="ECO:0007669"/>
    <property type="project" value="TreeGrafter"/>
</dbReference>
<feature type="region of interest" description="Disordered" evidence="10">
    <location>
        <begin position="1"/>
        <end position="36"/>
    </location>
</feature>
<evidence type="ECO:0000256" key="6">
    <source>
        <dbReference type="ARBA" id="ARBA00022838"/>
    </source>
</evidence>
<dbReference type="KEGG" id="ccac:CcaHIS019_0604320"/>
<dbReference type="PANTHER" id="PTHR14527">
    <property type="entry name" value="PROTEIN MIS12 HOMOLOG"/>
    <property type="match status" value="1"/>
</dbReference>
<proteinExistence type="inferred from homology"/>
<evidence type="ECO:0000256" key="1">
    <source>
        <dbReference type="ARBA" id="ARBA00004629"/>
    </source>
</evidence>
<dbReference type="GeneID" id="85497843"/>
<evidence type="ECO:0000256" key="8">
    <source>
        <dbReference type="ARBA" id="ARBA00023306"/>
    </source>
</evidence>
<evidence type="ECO:0000256" key="5">
    <source>
        <dbReference type="ARBA" id="ARBA00022776"/>
    </source>
</evidence>
<name>A0AA48L8T2_9TREE</name>
<dbReference type="AlphaFoldDB" id="A0AA48L8T2"/>
<evidence type="ECO:0000313" key="11">
    <source>
        <dbReference type="EMBL" id="BEI93973.1"/>
    </source>
</evidence>
<evidence type="ECO:0000256" key="9">
    <source>
        <dbReference type="ARBA" id="ARBA00023328"/>
    </source>
</evidence>
<dbReference type="Proteomes" id="UP001233271">
    <property type="component" value="Chromosome 6"/>
</dbReference>
<protein>
    <recommendedName>
        <fullName evidence="13">Mis12-domain-containing protein</fullName>
    </recommendedName>
</protein>
<keyword evidence="12" id="KW-1185">Reference proteome</keyword>
<evidence type="ECO:0008006" key="13">
    <source>
        <dbReference type="Google" id="ProtNLM"/>
    </source>
</evidence>
<accession>A0AA48L8T2</accession>
<evidence type="ECO:0000256" key="3">
    <source>
        <dbReference type="ARBA" id="ARBA00022454"/>
    </source>
</evidence>
<comment type="similarity">
    <text evidence="2">Belongs to the mis12 family.</text>
</comment>
<keyword evidence="4" id="KW-0132">Cell division</keyword>
<reference evidence="11" key="1">
    <citation type="journal article" date="2023" name="BMC Genomics">
        <title>Chromosome-level genome assemblies of Cutaneotrichosporon spp. (Trichosporonales, Basidiomycota) reveal imbalanced evolution between nucleotide sequences and chromosome synteny.</title>
        <authorList>
            <person name="Kobayashi Y."/>
            <person name="Kayamori A."/>
            <person name="Aoki K."/>
            <person name="Shiwa Y."/>
            <person name="Matsutani M."/>
            <person name="Fujita N."/>
            <person name="Sugita T."/>
            <person name="Iwasaki W."/>
            <person name="Tanaka N."/>
            <person name="Takashima M."/>
        </authorList>
    </citation>
    <scope>NUCLEOTIDE SEQUENCE</scope>
    <source>
        <strain evidence="11">HIS019</strain>
    </source>
</reference>
<dbReference type="EMBL" id="AP028217">
    <property type="protein sequence ID" value="BEI93973.1"/>
    <property type="molecule type" value="Genomic_DNA"/>
</dbReference>
<keyword evidence="8" id="KW-0131">Cell cycle</keyword>
<dbReference type="GO" id="GO:0005634">
    <property type="term" value="C:nucleus"/>
    <property type="evidence" value="ECO:0007669"/>
    <property type="project" value="InterPro"/>
</dbReference>
<keyword evidence="5" id="KW-0498">Mitosis</keyword>
<dbReference type="GO" id="GO:0051382">
    <property type="term" value="P:kinetochore assembly"/>
    <property type="evidence" value="ECO:0007669"/>
    <property type="project" value="TreeGrafter"/>
</dbReference>
<keyword evidence="3" id="KW-0158">Chromosome</keyword>
<keyword evidence="7" id="KW-0175">Coiled coil</keyword>
<keyword evidence="9" id="KW-0137">Centromere</keyword>
<dbReference type="GO" id="GO:0000444">
    <property type="term" value="C:MIS12/MIND type complex"/>
    <property type="evidence" value="ECO:0007669"/>
    <property type="project" value="TreeGrafter"/>
</dbReference>
<evidence type="ECO:0000256" key="7">
    <source>
        <dbReference type="ARBA" id="ARBA00023054"/>
    </source>
</evidence>
<keyword evidence="6" id="KW-0995">Kinetochore</keyword>
<dbReference type="GO" id="GO:0051301">
    <property type="term" value="P:cell division"/>
    <property type="evidence" value="ECO:0007669"/>
    <property type="project" value="UniProtKB-KW"/>
</dbReference>
<gene>
    <name evidence="11" type="ORF">CcaverHIS019_0604320</name>
</gene>